<dbReference type="EMBL" id="JAENSR010000001">
    <property type="protein sequence ID" value="MBK3457724.1"/>
    <property type="molecule type" value="Genomic_DNA"/>
</dbReference>
<feature type="region of interest" description="Disordered" evidence="1">
    <location>
        <begin position="1"/>
        <end position="57"/>
    </location>
</feature>
<dbReference type="RefSeq" id="WP_153871891.1">
    <property type="nucleotide sequence ID" value="NZ_JAEKCT010000005.1"/>
</dbReference>
<evidence type="ECO:0000313" key="3">
    <source>
        <dbReference type="Proteomes" id="UP000620382"/>
    </source>
</evidence>
<name>A0ABS1GL76_9PSED</name>
<sequence length="57" mass="6172">MLSPLTQPAVSPNYTASTEPEKPKPSPYDPPSDMTPGVPNIRTHRLLGVGCRADRAR</sequence>
<dbReference type="Proteomes" id="UP000620382">
    <property type="component" value="Unassembled WGS sequence"/>
</dbReference>
<organism evidence="2 3">
    <name type="scientific">Pseudomonas haemolytica</name>
    <dbReference type="NCBI Taxonomy" id="2600065"/>
    <lineage>
        <taxon>Bacteria</taxon>
        <taxon>Pseudomonadati</taxon>
        <taxon>Pseudomonadota</taxon>
        <taxon>Gammaproteobacteria</taxon>
        <taxon>Pseudomonadales</taxon>
        <taxon>Pseudomonadaceae</taxon>
        <taxon>Pseudomonas</taxon>
    </lineage>
</organism>
<keyword evidence="3" id="KW-1185">Reference proteome</keyword>
<evidence type="ECO:0000256" key="1">
    <source>
        <dbReference type="SAM" id="MobiDB-lite"/>
    </source>
</evidence>
<reference evidence="2 3" key="1">
    <citation type="submission" date="2021-01" db="EMBL/GenBank/DDBJ databases">
        <title>Antibiotic resistance and phylogeny of Pseudomonas spp. isolated over three decades from chicken meat in the Norwegian food chain.</title>
        <authorList>
            <person name="Moen B."/>
        </authorList>
    </citation>
    <scope>NUCLEOTIDE SEQUENCE [LARGE SCALE GENOMIC DNA]</scope>
    <source>
        <strain evidence="2 3">MF6766</strain>
    </source>
</reference>
<comment type="caution">
    <text evidence="2">The sequence shown here is derived from an EMBL/GenBank/DDBJ whole genome shotgun (WGS) entry which is preliminary data.</text>
</comment>
<accession>A0ABS1GL76</accession>
<gene>
    <name evidence="2" type="ORF">JJD71_01430</name>
</gene>
<protein>
    <submittedName>
        <fullName evidence="2">Uncharacterized protein</fullName>
    </submittedName>
</protein>
<feature type="compositionally biased region" description="Polar residues" evidence="1">
    <location>
        <begin position="1"/>
        <end position="18"/>
    </location>
</feature>
<evidence type="ECO:0000313" key="2">
    <source>
        <dbReference type="EMBL" id="MBK3457724.1"/>
    </source>
</evidence>
<proteinExistence type="predicted"/>